<feature type="region of interest" description="Disordered" evidence="1">
    <location>
        <begin position="29"/>
        <end position="61"/>
    </location>
</feature>
<dbReference type="Proteomes" id="UP000190065">
    <property type="component" value="Unassembled WGS sequence"/>
</dbReference>
<sequence>MKKQVKRAYIAPAIEVFALEVENTLGKTSFHGGHLAGETADDGIDQGGGHGIGDVEEDEGD</sequence>
<gene>
    <name evidence="2" type="ORF">SAMN02745202_01743</name>
</gene>
<dbReference type="STRING" id="28136.SAMN02745202_01743"/>
<dbReference type="EMBL" id="FUXK01000020">
    <property type="protein sequence ID" value="SKA00320.1"/>
    <property type="molecule type" value="Genomic_DNA"/>
</dbReference>
<accession>A0A1T4Q935</accession>
<dbReference type="AlphaFoldDB" id="A0A1T4Q935"/>
<name>A0A1T4Q935_9BACT</name>
<protein>
    <submittedName>
        <fullName evidence="2">Uncharacterized protein</fullName>
    </submittedName>
</protein>
<evidence type="ECO:0000313" key="3">
    <source>
        <dbReference type="Proteomes" id="UP000190065"/>
    </source>
</evidence>
<evidence type="ECO:0000313" key="2">
    <source>
        <dbReference type="EMBL" id="SKA00320.1"/>
    </source>
</evidence>
<dbReference type="GeneID" id="95424975"/>
<proteinExistence type="predicted"/>
<organism evidence="2 3">
    <name type="scientific">Segatella oulorum</name>
    <dbReference type="NCBI Taxonomy" id="28136"/>
    <lineage>
        <taxon>Bacteria</taxon>
        <taxon>Pseudomonadati</taxon>
        <taxon>Bacteroidota</taxon>
        <taxon>Bacteroidia</taxon>
        <taxon>Bacteroidales</taxon>
        <taxon>Prevotellaceae</taxon>
        <taxon>Segatella</taxon>
    </lineage>
</organism>
<evidence type="ECO:0000256" key="1">
    <source>
        <dbReference type="SAM" id="MobiDB-lite"/>
    </source>
</evidence>
<dbReference type="RefSeq" id="WP_004379184.1">
    <property type="nucleotide sequence ID" value="NZ_CAJPPD010000135.1"/>
</dbReference>
<reference evidence="2 3" key="1">
    <citation type="submission" date="2017-02" db="EMBL/GenBank/DDBJ databases">
        <authorList>
            <person name="Peterson S.W."/>
        </authorList>
    </citation>
    <scope>NUCLEOTIDE SEQUENCE [LARGE SCALE GENOMIC DNA]</scope>
    <source>
        <strain evidence="2 3">ATCC 43324</strain>
    </source>
</reference>